<organism evidence="1 2">
    <name type="scientific">Cordylochernes scorpioides</name>
    <dbReference type="NCBI Taxonomy" id="51811"/>
    <lineage>
        <taxon>Eukaryota</taxon>
        <taxon>Metazoa</taxon>
        <taxon>Ecdysozoa</taxon>
        <taxon>Arthropoda</taxon>
        <taxon>Chelicerata</taxon>
        <taxon>Arachnida</taxon>
        <taxon>Pseudoscorpiones</taxon>
        <taxon>Cheliferoidea</taxon>
        <taxon>Chernetidae</taxon>
        <taxon>Cordylochernes</taxon>
    </lineage>
</organism>
<protein>
    <recommendedName>
        <fullName evidence="3">Reverse transcriptase</fullName>
    </recommendedName>
</protein>
<evidence type="ECO:0000313" key="2">
    <source>
        <dbReference type="Proteomes" id="UP001235939"/>
    </source>
</evidence>
<sequence length="262" mass="30007">MDNQKGNRRLVSNLRYADDVGVVDTYLSVLIAKMGGSRRKVRGRMAMGRLTKLWKDRSITTRTKESPGTSFLNGYLCFRVLDYNIIAREENRGVRDVLMLRIPWTATLILSQLLISEDDRLLRRVQRNCLRFFGHIARRRGMEYTILTGKTSGRHIPRRPPTRFVDQLKKLTGLTVAEMVHRAQDRDGWRRIVFGILLIKFAAMGQTGAHSLKINEDLTYRNMVISVYGDGTREGEIGLRGSPGTLTVQSDSMNCTWLLYLL</sequence>
<dbReference type="Proteomes" id="UP001235939">
    <property type="component" value="Chromosome 04"/>
</dbReference>
<keyword evidence="2" id="KW-1185">Reference proteome</keyword>
<gene>
    <name evidence="1" type="ORF">LAZ67_4001555</name>
</gene>
<evidence type="ECO:0008006" key="3">
    <source>
        <dbReference type="Google" id="ProtNLM"/>
    </source>
</evidence>
<dbReference type="EMBL" id="CP092866">
    <property type="protein sequence ID" value="UYV66403.1"/>
    <property type="molecule type" value="Genomic_DNA"/>
</dbReference>
<accession>A0ABY6KF31</accession>
<name>A0ABY6KF31_9ARAC</name>
<reference evidence="1 2" key="1">
    <citation type="submission" date="2022-01" db="EMBL/GenBank/DDBJ databases">
        <title>A chromosomal length assembly of Cordylochernes scorpioides.</title>
        <authorList>
            <person name="Zeh D."/>
            <person name="Zeh J."/>
        </authorList>
    </citation>
    <scope>NUCLEOTIDE SEQUENCE [LARGE SCALE GENOMIC DNA]</scope>
    <source>
        <strain evidence="1">IN4F17</strain>
        <tissue evidence="1">Whole Body</tissue>
    </source>
</reference>
<evidence type="ECO:0000313" key="1">
    <source>
        <dbReference type="EMBL" id="UYV66403.1"/>
    </source>
</evidence>
<proteinExistence type="predicted"/>